<evidence type="ECO:0000256" key="5">
    <source>
        <dbReference type="SAM" id="SignalP"/>
    </source>
</evidence>
<proteinExistence type="predicted"/>
<keyword evidence="1" id="KW-0677">Repeat</keyword>
<dbReference type="GO" id="GO:0005829">
    <property type="term" value="C:cytosol"/>
    <property type="evidence" value="ECO:0007669"/>
    <property type="project" value="TreeGrafter"/>
</dbReference>
<gene>
    <name evidence="6" type="ORF">FAZ15_13260</name>
</gene>
<evidence type="ECO:0000256" key="4">
    <source>
        <dbReference type="SAM" id="MobiDB-lite"/>
    </source>
</evidence>
<feature type="compositionally biased region" description="Low complexity" evidence="4">
    <location>
        <begin position="384"/>
        <end position="400"/>
    </location>
</feature>
<organism evidence="6 7">
    <name type="scientific">Sphingobacterium olei</name>
    <dbReference type="NCBI Taxonomy" id="2571155"/>
    <lineage>
        <taxon>Bacteria</taxon>
        <taxon>Pseudomonadati</taxon>
        <taxon>Bacteroidota</taxon>
        <taxon>Sphingobacteriia</taxon>
        <taxon>Sphingobacteriales</taxon>
        <taxon>Sphingobacteriaceae</taxon>
        <taxon>Sphingobacterium</taxon>
    </lineage>
</organism>
<keyword evidence="5" id="KW-0732">Signal</keyword>
<accession>A0A4U0NYI1</accession>
<comment type="caution">
    <text evidence="6">The sequence shown here is derived from an EMBL/GenBank/DDBJ whole genome shotgun (WGS) entry which is preliminary data.</text>
</comment>
<dbReference type="Proteomes" id="UP000306808">
    <property type="component" value="Unassembled WGS sequence"/>
</dbReference>
<feature type="repeat" description="ANK" evidence="3">
    <location>
        <begin position="263"/>
        <end position="295"/>
    </location>
</feature>
<keyword evidence="2 3" id="KW-0040">ANK repeat</keyword>
<evidence type="ECO:0000256" key="2">
    <source>
        <dbReference type="ARBA" id="ARBA00023043"/>
    </source>
</evidence>
<dbReference type="Gene3D" id="1.25.40.20">
    <property type="entry name" value="Ankyrin repeat-containing domain"/>
    <property type="match status" value="3"/>
</dbReference>
<dbReference type="Pfam" id="PF12796">
    <property type="entry name" value="Ank_2"/>
    <property type="match status" value="2"/>
</dbReference>
<evidence type="ECO:0000313" key="7">
    <source>
        <dbReference type="Proteomes" id="UP000306808"/>
    </source>
</evidence>
<feature type="region of interest" description="Disordered" evidence="4">
    <location>
        <begin position="377"/>
        <end position="400"/>
    </location>
</feature>
<feature type="repeat" description="ANK" evidence="3">
    <location>
        <begin position="329"/>
        <end position="361"/>
    </location>
</feature>
<evidence type="ECO:0000256" key="1">
    <source>
        <dbReference type="ARBA" id="ARBA00022737"/>
    </source>
</evidence>
<dbReference type="GO" id="GO:0071356">
    <property type="term" value="P:cellular response to tumor necrosis factor"/>
    <property type="evidence" value="ECO:0007669"/>
    <property type="project" value="TreeGrafter"/>
</dbReference>
<reference evidence="6 7" key="1">
    <citation type="submission" date="2019-04" db="EMBL/GenBank/DDBJ databases">
        <title>Sphingobacterium olei sp. nov., isolated from oil-contaminated soil.</title>
        <authorList>
            <person name="Liu B."/>
        </authorList>
    </citation>
    <scope>NUCLEOTIDE SEQUENCE [LARGE SCALE GENOMIC DNA]</scope>
    <source>
        <strain evidence="6 7">HAL-9</strain>
    </source>
</reference>
<dbReference type="SMART" id="SM00248">
    <property type="entry name" value="ANK"/>
    <property type="match status" value="8"/>
</dbReference>
<feature type="repeat" description="ANK" evidence="3">
    <location>
        <begin position="424"/>
        <end position="456"/>
    </location>
</feature>
<dbReference type="PROSITE" id="PS50297">
    <property type="entry name" value="ANK_REP_REGION"/>
    <property type="match status" value="4"/>
</dbReference>
<keyword evidence="7" id="KW-1185">Reference proteome</keyword>
<feature type="signal peptide" evidence="5">
    <location>
        <begin position="1"/>
        <end position="18"/>
    </location>
</feature>
<dbReference type="AlphaFoldDB" id="A0A4U0NYI1"/>
<name>A0A4U0NYI1_9SPHI</name>
<sequence length="516" mass="55526">MKKILLASLLFASVYATAQQRGANTNTLMNPEFWKSQPTIEQVKAEIAKGNSPSQPDAASWDPTARAILNEAPLETIKFMVEQEGNGVAKKTHHSASYLHWAAGRGNAELVNYLIEKGSDIHLNDSHGRSVIENAALSSTDNFAVLDALFKAGVDPKQKFGDGASLLLLGISTDNDLKKSDYFVSKGLSYNDTDEYGSTAVDYVAKLGNKELMQKLMAKGLKPTNNALFFATQGSRASQNGIETYQYLVEELKLDPKAIYQKDGSTILHPLVRRPNTDIINYFLAKGVDVNKKDIEGNTVLANAASGRDAALVATLIAKTSDINAVNEKGESALMKAVADGSTEIVSLLLKNGADINVKDRDGNNLAYHWFNSFREGRPGGPMGAPQGQGSQGGASTQPQTDDFAEKLAVLKANGLDVISPQANGRTLFHLAVAKENAALIKKAAELGADINAQDAEKTTALHKAALIAKDDVLLKELVALGAKKDLKTEFEETAYDLAQDNDFLKSNNVAIDFLK</sequence>
<evidence type="ECO:0000256" key="3">
    <source>
        <dbReference type="PROSITE-ProRule" id="PRU00023"/>
    </source>
</evidence>
<dbReference type="RefSeq" id="WP_136901801.1">
    <property type="nucleotide sequence ID" value="NZ_SUME01000005.1"/>
</dbReference>
<dbReference type="PROSITE" id="PS50088">
    <property type="entry name" value="ANK_REPEAT"/>
    <property type="match status" value="4"/>
</dbReference>
<dbReference type="InterPro" id="IPR036770">
    <property type="entry name" value="Ankyrin_rpt-contain_sf"/>
</dbReference>
<dbReference type="GO" id="GO:0051059">
    <property type="term" value="F:NF-kappaB binding"/>
    <property type="evidence" value="ECO:0007669"/>
    <property type="project" value="TreeGrafter"/>
</dbReference>
<feature type="repeat" description="ANK" evidence="3">
    <location>
        <begin position="94"/>
        <end position="126"/>
    </location>
</feature>
<dbReference type="SUPFAM" id="SSF48403">
    <property type="entry name" value="Ankyrin repeat"/>
    <property type="match status" value="2"/>
</dbReference>
<evidence type="ECO:0000313" key="6">
    <source>
        <dbReference type="EMBL" id="TJZ59859.1"/>
    </source>
</evidence>
<dbReference type="InterPro" id="IPR002110">
    <property type="entry name" value="Ankyrin_rpt"/>
</dbReference>
<dbReference type="EMBL" id="SUME01000005">
    <property type="protein sequence ID" value="TJZ59859.1"/>
    <property type="molecule type" value="Genomic_DNA"/>
</dbReference>
<feature type="chain" id="PRO_5020948015" evidence="5">
    <location>
        <begin position="19"/>
        <end position="516"/>
    </location>
</feature>
<dbReference type="PRINTS" id="PR01415">
    <property type="entry name" value="ANKYRIN"/>
</dbReference>
<dbReference type="OrthoDB" id="2575953at2"/>
<dbReference type="PANTHER" id="PTHR46680">
    <property type="entry name" value="NF-KAPPA-B INHIBITOR ALPHA"/>
    <property type="match status" value="1"/>
</dbReference>
<protein>
    <submittedName>
        <fullName evidence="6">Ankyrin repeat domain-containing protein</fullName>
    </submittedName>
</protein>
<dbReference type="PANTHER" id="PTHR46680:SF3">
    <property type="entry name" value="NF-KAPPA-B INHIBITOR CACTUS"/>
    <property type="match status" value="1"/>
</dbReference>
<dbReference type="InterPro" id="IPR051070">
    <property type="entry name" value="NF-kappa-B_inhibitor"/>
</dbReference>